<feature type="transmembrane region" description="Helical" evidence="6">
    <location>
        <begin position="399"/>
        <end position="418"/>
    </location>
</feature>
<keyword evidence="4 6" id="KW-0472">Membrane</keyword>
<gene>
    <name evidence="7" type="ORF">LY89DRAFT_624024</name>
</gene>
<keyword evidence="3 6" id="KW-1133">Transmembrane helix</keyword>
<evidence type="ECO:0000313" key="7">
    <source>
        <dbReference type="EMBL" id="KUJ11846.1"/>
    </source>
</evidence>
<evidence type="ECO:0000256" key="1">
    <source>
        <dbReference type="ARBA" id="ARBA00004141"/>
    </source>
</evidence>
<dbReference type="GO" id="GO:0022857">
    <property type="term" value="F:transmembrane transporter activity"/>
    <property type="evidence" value="ECO:0007669"/>
    <property type="project" value="InterPro"/>
</dbReference>
<dbReference type="Gene3D" id="1.20.1250.20">
    <property type="entry name" value="MFS general substrate transporter like domains"/>
    <property type="match status" value="1"/>
</dbReference>
<dbReference type="CDD" id="cd06174">
    <property type="entry name" value="MFS"/>
    <property type="match status" value="1"/>
</dbReference>
<dbReference type="GeneID" id="28820765"/>
<feature type="region of interest" description="Disordered" evidence="5">
    <location>
        <begin position="1"/>
        <end position="40"/>
    </location>
</feature>
<evidence type="ECO:0000313" key="8">
    <source>
        <dbReference type="Proteomes" id="UP000070700"/>
    </source>
</evidence>
<dbReference type="PANTHER" id="PTHR23507">
    <property type="entry name" value="ZGC:174356"/>
    <property type="match status" value="1"/>
</dbReference>
<dbReference type="InterPro" id="IPR011701">
    <property type="entry name" value="MFS"/>
</dbReference>
<feature type="transmembrane region" description="Helical" evidence="6">
    <location>
        <begin position="424"/>
        <end position="446"/>
    </location>
</feature>
<dbReference type="PANTHER" id="PTHR23507:SF1">
    <property type="entry name" value="FI18259P1-RELATED"/>
    <property type="match status" value="1"/>
</dbReference>
<dbReference type="KEGG" id="psco:LY89DRAFT_624024"/>
<feature type="transmembrane region" description="Helical" evidence="6">
    <location>
        <begin position="175"/>
        <end position="201"/>
    </location>
</feature>
<dbReference type="InParanoid" id="A0A194WV49"/>
<feature type="transmembrane region" description="Helical" evidence="6">
    <location>
        <begin position="147"/>
        <end position="169"/>
    </location>
</feature>
<dbReference type="InterPro" id="IPR036259">
    <property type="entry name" value="MFS_trans_sf"/>
</dbReference>
<dbReference type="RefSeq" id="XP_018066201.1">
    <property type="nucleotide sequence ID" value="XM_018211039.1"/>
</dbReference>
<dbReference type="AlphaFoldDB" id="A0A194WV49"/>
<evidence type="ECO:0000256" key="5">
    <source>
        <dbReference type="SAM" id="MobiDB-lite"/>
    </source>
</evidence>
<evidence type="ECO:0000256" key="4">
    <source>
        <dbReference type="ARBA" id="ARBA00023136"/>
    </source>
</evidence>
<accession>A0A194WV49</accession>
<feature type="transmembrane region" description="Helical" evidence="6">
    <location>
        <begin position="458"/>
        <end position="482"/>
    </location>
</feature>
<feature type="transmembrane region" description="Helical" evidence="6">
    <location>
        <begin position="368"/>
        <end position="387"/>
    </location>
</feature>
<dbReference type="EMBL" id="KQ947425">
    <property type="protein sequence ID" value="KUJ11846.1"/>
    <property type="molecule type" value="Genomic_DNA"/>
</dbReference>
<keyword evidence="8" id="KW-1185">Reference proteome</keyword>
<feature type="compositionally biased region" description="Low complexity" evidence="5">
    <location>
        <begin position="17"/>
        <end position="30"/>
    </location>
</feature>
<dbReference type="SUPFAM" id="SSF103473">
    <property type="entry name" value="MFS general substrate transporter"/>
    <property type="match status" value="1"/>
</dbReference>
<evidence type="ECO:0000256" key="6">
    <source>
        <dbReference type="SAM" id="Phobius"/>
    </source>
</evidence>
<dbReference type="Pfam" id="PF07690">
    <property type="entry name" value="MFS_1"/>
    <property type="match status" value="1"/>
</dbReference>
<feature type="region of interest" description="Disordered" evidence="5">
    <location>
        <begin position="271"/>
        <end position="294"/>
    </location>
</feature>
<feature type="transmembrane region" description="Helical" evidence="6">
    <location>
        <begin position="241"/>
        <end position="261"/>
    </location>
</feature>
<evidence type="ECO:0000256" key="2">
    <source>
        <dbReference type="ARBA" id="ARBA00022692"/>
    </source>
</evidence>
<sequence length="558" mass="60193">MTAPLDSAYESSDEEAPLLSSPPESPTLTSFPRPSRPSHVRKTSYIPQIHRAHSPRAITGILFLILFILAFGGYLMAVPGIRIMEDIVCHKVLGIEGEIDESLCKGEEVQNELSIVAAGLHVIGAIPSLVTTIPYGLLADRIGRKPVFILGLTGIILSAIWQMCVMWFWKTLPLRLVWLGPIFILIGGGETVAAMVFYAIACDITPEANRANVFLLGASAGMVAEVIAPSVSAWLMKSSNWISMIIGVSILTFGTLLIFLIPETLHMRPRASNPSHLTPSPSNPDLQSDSPDSKKTSIMTAIKTEFATSLRSLSSSLQILSSTPIIILLCTFTVQPFTRQSVDLSLRYVSTRFHIPLRLSSLLLSLRAGVNILLLLAILPLLSYVLTKRFSFTSPRKDLFLARLSILFLTFGILIIAASPTLPLTIIGMSIFTLGTGYIALIRSLITTLVHQQHIAQLYAQVAVVETVGALVSGPSLAKLYMVGLKMKGPWVGLPFFGVGVICLLGAVGVWAAGCVMGRRGWEKDRGEGESGEESEDAVLLGVEGEVDVPDAGAINIV</sequence>
<feature type="transmembrane region" description="Helical" evidence="6">
    <location>
        <begin position="57"/>
        <end position="77"/>
    </location>
</feature>
<name>A0A194WV49_MOLSC</name>
<feature type="transmembrane region" description="Helical" evidence="6">
    <location>
        <begin position="319"/>
        <end position="338"/>
    </location>
</feature>
<keyword evidence="2 6" id="KW-0812">Transmembrane</keyword>
<protein>
    <submittedName>
        <fullName evidence="7">MFS general substrate transporter</fullName>
    </submittedName>
</protein>
<dbReference type="OrthoDB" id="3026777at2759"/>
<comment type="subcellular location">
    <subcellularLocation>
        <location evidence="1">Membrane</location>
        <topology evidence="1">Multi-pass membrane protein</topology>
    </subcellularLocation>
</comment>
<proteinExistence type="predicted"/>
<feature type="compositionally biased region" description="Polar residues" evidence="5">
    <location>
        <begin position="272"/>
        <end position="290"/>
    </location>
</feature>
<feature type="transmembrane region" description="Helical" evidence="6">
    <location>
        <begin position="115"/>
        <end position="135"/>
    </location>
</feature>
<evidence type="ECO:0000256" key="3">
    <source>
        <dbReference type="ARBA" id="ARBA00022989"/>
    </source>
</evidence>
<dbReference type="GO" id="GO:0016020">
    <property type="term" value="C:membrane"/>
    <property type="evidence" value="ECO:0007669"/>
    <property type="project" value="UniProtKB-SubCell"/>
</dbReference>
<feature type="transmembrane region" description="Helical" evidence="6">
    <location>
        <begin position="494"/>
        <end position="516"/>
    </location>
</feature>
<feature type="transmembrane region" description="Helical" evidence="6">
    <location>
        <begin position="213"/>
        <end position="235"/>
    </location>
</feature>
<reference evidence="7 8" key="1">
    <citation type="submission" date="2015-10" db="EMBL/GenBank/DDBJ databases">
        <title>Full genome of DAOMC 229536 Phialocephala scopiformis, a fungal endophyte of spruce producing the potent anti-insectan compound rugulosin.</title>
        <authorList>
            <consortium name="DOE Joint Genome Institute"/>
            <person name="Walker A.K."/>
            <person name="Frasz S.L."/>
            <person name="Seifert K.A."/>
            <person name="Miller J.D."/>
            <person name="Mondo S.J."/>
            <person name="Labutti K."/>
            <person name="Lipzen A."/>
            <person name="Dockter R."/>
            <person name="Kennedy M."/>
            <person name="Grigoriev I.V."/>
            <person name="Spatafora J.W."/>
        </authorList>
    </citation>
    <scope>NUCLEOTIDE SEQUENCE [LARGE SCALE GENOMIC DNA]</scope>
    <source>
        <strain evidence="7 8">CBS 120377</strain>
    </source>
</reference>
<dbReference type="Proteomes" id="UP000070700">
    <property type="component" value="Unassembled WGS sequence"/>
</dbReference>
<organism evidence="7 8">
    <name type="scientific">Mollisia scopiformis</name>
    <name type="common">Conifer needle endophyte fungus</name>
    <name type="synonym">Phialocephala scopiformis</name>
    <dbReference type="NCBI Taxonomy" id="149040"/>
    <lineage>
        <taxon>Eukaryota</taxon>
        <taxon>Fungi</taxon>
        <taxon>Dikarya</taxon>
        <taxon>Ascomycota</taxon>
        <taxon>Pezizomycotina</taxon>
        <taxon>Leotiomycetes</taxon>
        <taxon>Helotiales</taxon>
        <taxon>Mollisiaceae</taxon>
        <taxon>Mollisia</taxon>
    </lineage>
</organism>